<dbReference type="PROSITE" id="PS00518">
    <property type="entry name" value="ZF_RING_1"/>
    <property type="match status" value="1"/>
</dbReference>
<feature type="domain" description="Macro" evidence="14">
    <location>
        <begin position="364"/>
        <end position="554"/>
    </location>
</feature>
<feature type="compositionally biased region" description="Basic and acidic residues" evidence="11">
    <location>
        <begin position="566"/>
        <end position="575"/>
    </location>
</feature>
<dbReference type="InterPro" id="IPR035979">
    <property type="entry name" value="RBD_domain_sf"/>
</dbReference>
<dbReference type="InterPro" id="IPR027370">
    <property type="entry name" value="Znf-RING_euk"/>
</dbReference>
<evidence type="ECO:0000259" key="14">
    <source>
        <dbReference type="PROSITE" id="PS51154"/>
    </source>
</evidence>
<keyword evidence="16" id="KW-1185">Reference proteome</keyword>
<dbReference type="SUPFAM" id="SSF57850">
    <property type="entry name" value="RING/U-box"/>
    <property type="match status" value="1"/>
</dbReference>
<dbReference type="EMBL" id="LSMT01000106">
    <property type="protein sequence ID" value="PFX27331.1"/>
    <property type="molecule type" value="Genomic_DNA"/>
</dbReference>
<evidence type="ECO:0000256" key="4">
    <source>
        <dbReference type="ARBA" id="ARBA00012483"/>
    </source>
</evidence>
<feature type="compositionally biased region" description="Basic and acidic residues" evidence="11">
    <location>
        <begin position="795"/>
        <end position="805"/>
    </location>
</feature>
<evidence type="ECO:0000259" key="13">
    <source>
        <dbReference type="PROSITE" id="PS50102"/>
    </source>
</evidence>
<feature type="domain" description="RING-type" evidence="12">
    <location>
        <begin position="870"/>
        <end position="904"/>
    </location>
</feature>
<gene>
    <name evidence="15" type="primary">Dtx3l</name>
    <name evidence="15" type="ORF">AWC38_SpisGene7986</name>
</gene>
<comment type="pathway">
    <text evidence="2">Protein modification; protein ubiquitination.</text>
</comment>
<dbReference type="GO" id="GO:0061630">
    <property type="term" value="F:ubiquitin protein ligase activity"/>
    <property type="evidence" value="ECO:0007669"/>
    <property type="project" value="UniProtKB-EC"/>
</dbReference>
<dbReference type="InterPro" id="IPR039396">
    <property type="entry name" value="Deltex_C"/>
</dbReference>
<dbReference type="AlphaFoldDB" id="A0A2B4SBS8"/>
<evidence type="ECO:0000256" key="9">
    <source>
        <dbReference type="PROSITE-ProRule" id="PRU00175"/>
    </source>
</evidence>
<dbReference type="Pfam" id="PF18102">
    <property type="entry name" value="DTC"/>
    <property type="match status" value="1"/>
</dbReference>
<feature type="compositionally biased region" description="Polar residues" evidence="11">
    <location>
        <begin position="810"/>
        <end position="820"/>
    </location>
</feature>
<evidence type="ECO:0000256" key="6">
    <source>
        <dbReference type="ARBA" id="ARBA00022723"/>
    </source>
</evidence>
<feature type="compositionally biased region" description="Basic and acidic residues" evidence="11">
    <location>
        <begin position="757"/>
        <end position="782"/>
    </location>
</feature>
<feature type="region of interest" description="Disordered" evidence="11">
    <location>
        <begin position="562"/>
        <end position="635"/>
    </location>
</feature>
<dbReference type="Proteomes" id="UP000225706">
    <property type="component" value="Unassembled WGS sequence"/>
</dbReference>
<dbReference type="Gene3D" id="3.30.70.330">
    <property type="match status" value="1"/>
</dbReference>
<dbReference type="PROSITE" id="PS50089">
    <property type="entry name" value="ZF_RING_2"/>
    <property type="match status" value="1"/>
</dbReference>
<comment type="caution">
    <text evidence="15">The sequence shown here is derived from an EMBL/GenBank/DDBJ whole genome shotgun (WGS) entry which is preliminary data.</text>
</comment>
<evidence type="ECO:0000313" key="15">
    <source>
        <dbReference type="EMBL" id="PFX27331.1"/>
    </source>
</evidence>
<dbReference type="EC" id="2.3.2.27" evidence="4"/>
<accession>A0A2B4SBS8</accession>
<evidence type="ECO:0000256" key="10">
    <source>
        <dbReference type="PROSITE-ProRule" id="PRU00176"/>
    </source>
</evidence>
<dbReference type="Pfam" id="PF01661">
    <property type="entry name" value="Macro"/>
    <property type="match status" value="1"/>
</dbReference>
<proteinExistence type="inferred from homology"/>
<evidence type="ECO:0000256" key="8">
    <source>
        <dbReference type="ARBA" id="ARBA00022833"/>
    </source>
</evidence>
<dbReference type="PROSITE" id="PS51154">
    <property type="entry name" value="MACRO"/>
    <property type="match status" value="1"/>
</dbReference>
<evidence type="ECO:0000313" key="16">
    <source>
        <dbReference type="Proteomes" id="UP000225706"/>
    </source>
</evidence>
<dbReference type="SUPFAM" id="SSF54928">
    <property type="entry name" value="RNA-binding domain, RBD"/>
    <property type="match status" value="1"/>
</dbReference>
<comment type="similarity">
    <text evidence="3">Belongs to the Deltex family.</text>
</comment>
<dbReference type="Pfam" id="PF13445">
    <property type="entry name" value="zf-RING_UBOX"/>
    <property type="match status" value="1"/>
</dbReference>
<dbReference type="OrthoDB" id="5974467at2759"/>
<evidence type="ECO:0000256" key="11">
    <source>
        <dbReference type="SAM" id="MobiDB-lite"/>
    </source>
</evidence>
<dbReference type="GO" id="GO:0016567">
    <property type="term" value="P:protein ubiquitination"/>
    <property type="evidence" value="ECO:0007669"/>
    <property type="project" value="UniProtKB-UniPathway"/>
</dbReference>
<feature type="compositionally biased region" description="Basic and acidic residues" evidence="11">
    <location>
        <begin position="586"/>
        <end position="601"/>
    </location>
</feature>
<evidence type="ECO:0000256" key="2">
    <source>
        <dbReference type="ARBA" id="ARBA00004906"/>
    </source>
</evidence>
<name>A0A2B4SBS8_STYPI</name>
<evidence type="ECO:0000259" key="12">
    <source>
        <dbReference type="PROSITE" id="PS50089"/>
    </source>
</evidence>
<dbReference type="InterPro" id="IPR002589">
    <property type="entry name" value="Macro_dom"/>
</dbReference>
<evidence type="ECO:0000256" key="3">
    <source>
        <dbReference type="ARBA" id="ARBA00009413"/>
    </source>
</evidence>
<sequence>MAEMNDHPESIESQLGRLSVEKFARAVVISNIPRQITKDEIHIHFQKSKNGGGEVDDIWMTKDGKAVIVFESPEVADGVLKHPHMFGGKKVDLRPYRNQEVFSHVTAFVSFDTISPQKSENLLKMVKDEVGVSWQVKGLDGFVLSGTINQLEIAHRYLQKYFLQRPHLLFKEERMVQGKDAIKTLQNSAKNLKQVKKDPQEIVEERTFEVEPKFMKFFIRVHKEKLEQIEREYHLKIIWPENEPGVDIKPTSLAEETHYQEGCDAFIDLYQTIYHTMKRQVIDVRDIHDDGKIKEAIAFVESKHPVVIEKAEGQLIIYSEDIHLKSSVKALKNILGLSKLSGGNLRNGQRNISHSPHHHEPPLPKILQQMLTNNVMVSLYQGDITDEKVHAIVNPANPWLQHSQGVGGAIVIKGGSQIVDESRCIMSHRKFPLQPGEAVYTLSGHLSCHYVIHTIGPDWSAYPDKSAAITVLRLTCITCLRLAVQLRLSSIAFPAISSGNCGMPKEACAGAIFRAIEEFSTSIDAECSTLRDIRVVIIDAETTEVFRREFVNRYYSEQKLQNQMEIQRRPSKEEGNSPFSTNRGGGDPRIDDELLTEKCKSTQDSPAEPMRKQDENDSHQRVEEQHQQNSKESNLKADEMSLADSLEAQNVGGSKNETKHKDEGQDTGERSDKTTKSSGNSVPARGILAPSFFRKGGDTNGTSFGRAMSFKATSEIKHPPGLSATKDNLNLAKQLEAENNEQFTDASDVNNVNQPDANKEKTKEDENKPPDKSKEGSKRESSASDPVHSNSSAPKTEKKEREKQMALETAPNTPNVSASNRAEAPNDVPLLATGTSQGPEEKELMVSASEASTVEKDEDQSQGSQTTLRCSICRNSYQELVEPRNCGHTFCQSCIDNTTDGSICSNQWCICERSQPIGSMAWRTEKQPLPGYPDYYSIAVTYNFPSGTQGWEHPTPGHPYHERFFTAYLPSNHEGRKLCELLKRAFDARLLFRIGKCQATGEENQIVCNGIKHKINRSGGAANHGYPDPTYLERVKKELVKIGIVEDTDLQV</sequence>
<organism evidence="15 16">
    <name type="scientific">Stylophora pistillata</name>
    <name type="common">Smooth cauliflower coral</name>
    <dbReference type="NCBI Taxonomy" id="50429"/>
    <lineage>
        <taxon>Eukaryota</taxon>
        <taxon>Metazoa</taxon>
        <taxon>Cnidaria</taxon>
        <taxon>Anthozoa</taxon>
        <taxon>Hexacorallia</taxon>
        <taxon>Scleractinia</taxon>
        <taxon>Astrocoeniina</taxon>
        <taxon>Pocilloporidae</taxon>
        <taxon>Stylophora</taxon>
    </lineage>
</organism>
<dbReference type="InterPro" id="IPR000504">
    <property type="entry name" value="RRM_dom"/>
</dbReference>
<dbReference type="GO" id="GO:0003723">
    <property type="term" value="F:RNA binding"/>
    <property type="evidence" value="ECO:0007669"/>
    <property type="project" value="UniProtKB-UniRule"/>
</dbReference>
<dbReference type="CDD" id="cd09633">
    <property type="entry name" value="Deltex_C"/>
    <property type="match status" value="1"/>
</dbReference>
<dbReference type="PROSITE" id="PS50102">
    <property type="entry name" value="RRM"/>
    <property type="match status" value="1"/>
</dbReference>
<feature type="domain" description="RRM" evidence="13">
    <location>
        <begin position="25"/>
        <end position="98"/>
    </location>
</feature>
<evidence type="ECO:0000256" key="7">
    <source>
        <dbReference type="ARBA" id="ARBA00022771"/>
    </source>
</evidence>
<feature type="compositionally biased region" description="Polar residues" evidence="11">
    <location>
        <begin position="740"/>
        <end position="756"/>
    </location>
</feature>
<dbReference type="Gene3D" id="3.30.40.10">
    <property type="entry name" value="Zinc/RING finger domain, C3HC4 (zinc finger)"/>
    <property type="match status" value="1"/>
</dbReference>
<dbReference type="PANTHER" id="PTHR12622">
    <property type="entry name" value="DELTEX-RELATED"/>
    <property type="match status" value="1"/>
</dbReference>
<keyword evidence="6" id="KW-0479">Metal-binding</keyword>
<dbReference type="InterPro" id="IPR017907">
    <property type="entry name" value="Znf_RING_CS"/>
</dbReference>
<reference evidence="16" key="1">
    <citation type="journal article" date="2017" name="bioRxiv">
        <title>Comparative analysis of the genomes of Stylophora pistillata and Acropora digitifera provides evidence for extensive differences between species of corals.</title>
        <authorList>
            <person name="Voolstra C.R."/>
            <person name="Li Y."/>
            <person name="Liew Y.J."/>
            <person name="Baumgarten S."/>
            <person name="Zoccola D."/>
            <person name="Flot J.-F."/>
            <person name="Tambutte S."/>
            <person name="Allemand D."/>
            <person name="Aranda M."/>
        </authorList>
    </citation>
    <scope>NUCLEOTIDE SEQUENCE [LARGE SCALE GENOMIC DNA]</scope>
</reference>
<dbReference type="Gene3D" id="3.40.220.10">
    <property type="entry name" value="Leucine Aminopeptidase, subunit E, domain 1"/>
    <property type="match status" value="1"/>
</dbReference>
<dbReference type="InterPro" id="IPR001841">
    <property type="entry name" value="Znf_RING"/>
</dbReference>
<comment type="catalytic activity">
    <reaction evidence="1">
        <text>S-ubiquitinyl-[E2 ubiquitin-conjugating enzyme]-L-cysteine + [acceptor protein]-L-lysine = [E2 ubiquitin-conjugating enzyme]-L-cysteine + N(6)-ubiquitinyl-[acceptor protein]-L-lysine.</text>
        <dbReference type="EC" id="2.3.2.27"/>
    </reaction>
</comment>
<dbReference type="SMART" id="SM00360">
    <property type="entry name" value="RRM"/>
    <property type="match status" value="1"/>
</dbReference>
<dbReference type="CDD" id="cd02907">
    <property type="entry name" value="Macro_Af1521_BAL-like"/>
    <property type="match status" value="1"/>
</dbReference>
<feature type="compositionally biased region" description="Basic and acidic residues" evidence="11">
    <location>
        <begin position="656"/>
        <end position="675"/>
    </location>
</feature>
<dbReference type="UniPathway" id="UPA00143"/>
<dbReference type="GO" id="GO:0008270">
    <property type="term" value="F:zinc ion binding"/>
    <property type="evidence" value="ECO:0007669"/>
    <property type="project" value="UniProtKB-KW"/>
</dbReference>
<dbReference type="Gene3D" id="3.30.390.130">
    <property type="match status" value="1"/>
</dbReference>
<dbReference type="Pfam" id="PF23085">
    <property type="entry name" value="RRM_PARP14_3"/>
    <property type="match status" value="1"/>
</dbReference>
<keyword evidence="10" id="KW-0694">RNA-binding</keyword>
<evidence type="ECO:0000256" key="5">
    <source>
        <dbReference type="ARBA" id="ARBA00022679"/>
    </source>
</evidence>
<dbReference type="SMART" id="SM00506">
    <property type="entry name" value="A1pp"/>
    <property type="match status" value="1"/>
</dbReference>
<feature type="compositionally biased region" description="Polar residues" evidence="11">
    <location>
        <begin position="783"/>
        <end position="794"/>
    </location>
</feature>
<evidence type="ECO:0000256" key="1">
    <source>
        <dbReference type="ARBA" id="ARBA00000900"/>
    </source>
</evidence>
<dbReference type="InterPro" id="IPR039398">
    <property type="entry name" value="Deltex_fam"/>
</dbReference>
<dbReference type="InterPro" id="IPR039399">
    <property type="entry name" value="Deltex_C_sf"/>
</dbReference>
<dbReference type="InterPro" id="IPR012677">
    <property type="entry name" value="Nucleotide-bd_a/b_plait_sf"/>
</dbReference>
<dbReference type="GO" id="GO:0007219">
    <property type="term" value="P:Notch signaling pathway"/>
    <property type="evidence" value="ECO:0007669"/>
    <property type="project" value="InterPro"/>
</dbReference>
<dbReference type="InterPro" id="IPR043472">
    <property type="entry name" value="Macro_dom-like"/>
</dbReference>
<keyword evidence="8" id="KW-0862">Zinc</keyword>
<dbReference type="CDD" id="cd16449">
    <property type="entry name" value="RING-HC"/>
    <property type="match status" value="1"/>
</dbReference>
<keyword evidence="5" id="KW-0808">Transferase</keyword>
<dbReference type="InterPro" id="IPR013083">
    <property type="entry name" value="Znf_RING/FYVE/PHD"/>
</dbReference>
<dbReference type="SUPFAM" id="SSF52949">
    <property type="entry name" value="Macro domain-like"/>
    <property type="match status" value="1"/>
</dbReference>
<feature type="region of interest" description="Disordered" evidence="11">
    <location>
        <begin position="648"/>
        <end position="865"/>
    </location>
</feature>
<feature type="compositionally biased region" description="Basic and acidic residues" evidence="11">
    <location>
        <begin position="609"/>
        <end position="626"/>
    </location>
</feature>
<keyword evidence="7 9" id="KW-0863">Zinc-finger</keyword>
<protein>
    <recommendedName>
        <fullName evidence="4">RING-type E3 ubiquitin transferase</fullName>
        <ecNumber evidence="4">2.3.2.27</ecNumber>
    </recommendedName>
</protein>